<feature type="transmembrane region" description="Helical" evidence="7">
    <location>
        <begin position="150"/>
        <end position="169"/>
    </location>
</feature>
<sequence>MLTALSSAVTEAPSAATAPTAESIGSPTLWIATIAGIAALFVVDFLITRRPHDPSMREAIGWSAFYIAIPVVFGGWLWWQYGSQQGIEYYTGYLVEKSLSVDNLFVFIILLSAFAVPRELRQRGLLIGVGGALVLRGIFIALGAQMIASFAWTFLLFGAILLATAVKVGRDALSDADHSIDVDQLRSVRLIRRFYPVTDTYEGTNLTVRKNGKRALTPLALVAVAILGTDIVFAIDSVPAVYGITGDPYLVFATNAFALLGLRALYFVLEGALAKLVHLGHGLSLILAFIGVKLVLHWAHGVWPGVPEIPTLLSLGVILGILAVVTVTSILSNRRAERASSAGAAGEPEDEQSSVPQG</sequence>
<evidence type="ECO:0000256" key="5">
    <source>
        <dbReference type="ARBA" id="ARBA00023136"/>
    </source>
</evidence>
<dbReference type="Proteomes" id="UP001500730">
    <property type="component" value="Unassembled WGS sequence"/>
</dbReference>
<proteinExistence type="inferred from homology"/>
<dbReference type="InterPro" id="IPR022369">
    <property type="entry name" value="Integral_membrane_TerC_rswitch"/>
</dbReference>
<dbReference type="PANTHER" id="PTHR30238">
    <property type="entry name" value="MEMBRANE BOUND PREDICTED REDOX MODULATOR"/>
    <property type="match status" value="1"/>
</dbReference>
<evidence type="ECO:0000256" key="2">
    <source>
        <dbReference type="ARBA" id="ARBA00007511"/>
    </source>
</evidence>
<reference evidence="8 9" key="1">
    <citation type="journal article" date="2019" name="Int. J. Syst. Evol. Microbiol.">
        <title>The Global Catalogue of Microorganisms (GCM) 10K type strain sequencing project: providing services to taxonomists for standard genome sequencing and annotation.</title>
        <authorList>
            <consortium name="The Broad Institute Genomics Platform"/>
            <consortium name="The Broad Institute Genome Sequencing Center for Infectious Disease"/>
            <person name="Wu L."/>
            <person name="Ma J."/>
        </authorList>
    </citation>
    <scope>NUCLEOTIDE SEQUENCE [LARGE SCALE GENOMIC DNA]</scope>
    <source>
        <strain evidence="8 9">JCM 16259</strain>
    </source>
</reference>
<feature type="transmembrane region" description="Helical" evidence="7">
    <location>
        <begin position="27"/>
        <end position="47"/>
    </location>
</feature>
<feature type="transmembrane region" description="Helical" evidence="7">
    <location>
        <begin position="124"/>
        <end position="144"/>
    </location>
</feature>
<evidence type="ECO:0000256" key="1">
    <source>
        <dbReference type="ARBA" id="ARBA00004141"/>
    </source>
</evidence>
<evidence type="ECO:0000256" key="6">
    <source>
        <dbReference type="SAM" id="MobiDB-lite"/>
    </source>
</evidence>
<feature type="transmembrane region" description="Helical" evidence="7">
    <location>
        <begin position="59"/>
        <end position="79"/>
    </location>
</feature>
<evidence type="ECO:0000256" key="4">
    <source>
        <dbReference type="ARBA" id="ARBA00022989"/>
    </source>
</evidence>
<evidence type="ECO:0000256" key="3">
    <source>
        <dbReference type="ARBA" id="ARBA00022692"/>
    </source>
</evidence>
<dbReference type="Pfam" id="PF03741">
    <property type="entry name" value="TerC"/>
    <property type="match status" value="1"/>
</dbReference>
<keyword evidence="5 7" id="KW-0472">Membrane</keyword>
<dbReference type="PANTHER" id="PTHR30238:SF0">
    <property type="entry name" value="THYLAKOID MEMBRANE PROTEIN TERC, CHLOROPLASTIC"/>
    <property type="match status" value="1"/>
</dbReference>
<keyword evidence="3 7" id="KW-0812">Transmembrane</keyword>
<feature type="transmembrane region" description="Helical" evidence="7">
    <location>
        <begin position="219"/>
        <end position="242"/>
    </location>
</feature>
<feature type="region of interest" description="Disordered" evidence="6">
    <location>
        <begin position="339"/>
        <end position="358"/>
    </location>
</feature>
<dbReference type="NCBIfam" id="TIGR03718">
    <property type="entry name" value="R_switched_Alx"/>
    <property type="match status" value="1"/>
</dbReference>
<evidence type="ECO:0000313" key="8">
    <source>
        <dbReference type="EMBL" id="GAA2486640.1"/>
    </source>
</evidence>
<evidence type="ECO:0000256" key="7">
    <source>
        <dbReference type="SAM" id="Phobius"/>
    </source>
</evidence>
<gene>
    <name evidence="8" type="ORF">GCM10009858_25700</name>
</gene>
<feature type="transmembrane region" description="Helical" evidence="7">
    <location>
        <begin position="276"/>
        <end position="299"/>
    </location>
</feature>
<feature type="transmembrane region" description="Helical" evidence="7">
    <location>
        <begin position="311"/>
        <end position="331"/>
    </location>
</feature>
<comment type="subcellular location">
    <subcellularLocation>
        <location evidence="1">Membrane</location>
        <topology evidence="1">Multi-pass membrane protein</topology>
    </subcellularLocation>
</comment>
<protein>
    <submittedName>
        <fullName evidence="8">TerC family protein</fullName>
    </submittedName>
</protein>
<dbReference type="InterPro" id="IPR005496">
    <property type="entry name" value="Integral_membrane_TerC"/>
</dbReference>
<feature type="transmembrane region" description="Helical" evidence="7">
    <location>
        <begin position="248"/>
        <end position="269"/>
    </location>
</feature>
<comment type="caution">
    <text evidence="8">The sequence shown here is derived from an EMBL/GenBank/DDBJ whole genome shotgun (WGS) entry which is preliminary data.</text>
</comment>
<keyword evidence="9" id="KW-1185">Reference proteome</keyword>
<organism evidence="8 9">
    <name type="scientific">Terrabacter carboxydivorans</name>
    <dbReference type="NCBI Taxonomy" id="619730"/>
    <lineage>
        <taxon>Bacteria</taxon>
        <taxon>Bacillati</taxon>
        <taxon>Actinomycetota</taxon>
        <taxon>Actinomycetes</taxon>
        <taxon>Micrococcales</taxon>
        <taxon>Intrasporangiaceae</taxon>
        <taxon>Terrabacter</taxon>
    </lineage>
</organism>
<dbReference type="RefSeq" id="WP_344255317.1">
    <property type="nucleotide sequence ID" value="NZ_BAAARE010000010.1"/>
</dbReference>
<name>A0ABN3LM36_9MICO</name>
<evidence type="ECO:0000313" key="9">
    <source>
        <dbReference type="Proteomes" id="UP001500730"/>
    </source>
</evidence>
<accession>A0ABN3LM36</accession>
<dbReference type="EMBL" id="BAAARE010000010">
    <property type="protein sequence ID" value="GAA2486640.1"/>
    <property type="molecule type" value="Genomic_DNA"/>
</dbReference>
<keyword evidence="4 7" id="KW-1133">Transmembrane helix</keyword>
<comment type="similarity">
    <text evidence="2">Belongs to the TerC family.</text>
</comment>
<feature type="transmembrane region" description="Helical" evidence="7">
    <location>
        <begin position="99"/>
        <end position="117"/>
    </location>
</feature>